<dbReference type="GO" id="GO:0005666">
    <property type="term" value="C:RNA polymerase III complex"/>
    <property type="evidence" value="ECO:0007669"/>
    <property type="project" value="TreeGrafter"/>
</dbReference>
<evidence type="ECO:0000313" key="13">
    <source>
        <dbReference type="RefSeq" id="XP_034235597.1"/>
    </source>
</evidence>
<dbReference type="OrthoDB" id="248779at2759"/>
<comment type="function">
    <text evidence="8">DNA-dependent RNA polymerase catalyzes the transcription of DNA into RNA using the four ribonucleoside triphosphates as substrates. Common component of RNA polymerases I, II and III which synthesize ribosomal RNA precursors, mRNA precursors and many functional non-coding RNAs, and small RNAs, such as 5S rRNA and tRNAs, respectively. Pol II is the central component of the basal RNA polymerase II transcription machinery. Pols are composed of mobile elements that move relative to each other. In Pol II, RPB5 is part of the lower jaw surrounding the central large cleft and thought to grab the incoming DNA template. Seems to be the major component in this process.</text>
</comment>
<dbReference type="Proteomes" id="UP000515158">
    <property type="component" value="Unplaced"/>
</dbReference>
<dbReference type="SUPFAM" id="SSF53036">
    <property type="entry name" value="Eukaryotic RPB5 N-terminal domain"/>
    <property type="match status" value="1"/>
</dbReference>
<gene>
    <name evidence="13" type="primary">LOC117641987</name>
</gene>
<keyword evidence="5" id="KW-0539">Nucleus</keyword>
<dbReference type="FunFam" id="3.40.1340.10:FF:000001">
    <property type="entry name" value="DNA-directed RNA polymerases I, II, and III subunit RPABC1"/>
    <property type="match status" value="1"/>
</dbReference>
<evidence type="ECO:0000256" key="6">
    <source>
        <dbReference type="ARBA" id="ARBA00025765"/>
    </source>
</evidence>
<dbReference type="GO" id="GO:0005665">
    <property type="term" value="C:RNA polymerase II, core complex"/>
    <property type="evidence" value="ECO:0007669"/>
    <property type="project" value="TreeGrafter"/>
</dbReference>
<evidence type="ECO:0000256" key="2">
    <source>
        <dbReference type="ARBA" id="ARBA00020809"/>
    </source>
</evidence>
<evidence type="ECO:0000256" key="8">
    <source>
        <dbReference type="ARBA" id="ARBA00060082"/>
    </source>
</evidence>
<keyword evidence="3" id="KW-0240">DNA-directed RNA polymerase</keyword>
<dbReference type="GO" id="GO:0006366">
    <property type="term" value="P:transcription by RNA polymerase II"/>
    <property type="evidence" value="ECO:0007669"/>
    <property type="project" value="TreeGrafter"/>
</dbReference>
<dbReference type="FunFam" id="3.90.940.20:FF:000001">
    <property type="entry name" value="DNA-directed RNA polymerases I, II, and III subunit RPABC1"/>
    <property type="match status" value="1"/>
</dbReference>
<dbReference type="GO" id="GO:0005736">
    <property type="term" value="C:RNA polymerase I complex"/>
    <property type="evidence" value="ECO:0007669"/>
    <property type="project" value="TreeGrafter"/>
</dbReference>
<evidence type="ECO:0000256" key="7">
    <source>
        <dbReference type="ARBA" id="ARBA00032836"/>
    </source>
</evidence>
<dbReference type="GO" id="GO:0003677">
    <property type="term" value="F:DNA binding"/>
    <property type="evidence" value="ECO:0007669"/>
    <property type="project" value="InterPro"/>
</dbReference>
<feature type="domain" description="RNA polymerase Rpb5 N-terminal" evidence="11">
    <location>
        <begin position="6"/>
        <end position="94"/>
    </location>
</feature>
<dbReference type="InParanoid" id="A0A6P8YNF6"/>
<name>A0A6P8YNF6_THRPL</name>
<reference evidence="13" key="1">
    <citation type="submission" date="2025-08" db="UniProtKB">
        <authorList>
            <consortium name="RefSeq"/>
        </authorList>
    </citation>
    <scope>IDENTIFICATION</scope>
    <source>
        <tissue evidence="13">Total insect</tissue>
    </source>
</reference>
<dbReference type="Pfam" id="PF03871">
    <property type="entry name" value="RNA_pol_Rpb5_N"/>
    <property type="match status" value="1"/>
</dbReference>
<dbReference type="GeneID" id="117641987"/>
<comment type="similarity">
    <text evidence="6">Belongs to the archaeal Rpo5/eukaryotic RPB5 RNA polymerase subunit family.</text>
</comment>
<dbReference type="PIRSF" id="PIRSF000747">
    <property type="entry name" value="RPB5"/>
    <property type="match status" value="1"/>
</dbReference>
<comment type="subunit">
    <text evidence="9">Component of the RNA polymerase I (Pol I), RNA polymerase II (Pol II) and RNA polymerase III (Pol III) complexes consisting of at least 13, 12 and 17 subunits, respectively. In RNA Pol II, this subunit is present in 2-fold molar excess over the other subunits.</text>
</comment>
<evidence type="ECO:0000313" key="12">
    <source>
        <dbReference type="Proteomes" id="UP000515158"/>
    </source>
</evidence>
<evidence type="ECO:0000256" key="4">
    <source>
        <dbReference type="ARBA" id="ARBA00023163"/>
    </source>
</evidence>
<dbReference type="GO" id="GO:0003899">
    <property type="term" value="F:DNA-directed RNA polymerase activity"/>
    <property type="evidence" value="ECO:0007669"/>
    <property type="project" value="InterPro"/>
</dbReference>
<dbReference type="Pfam" id="PF01191">
    <property type="entry name" value="RNA_pol_Rpb5_C"/>
    <property type="match status" value="1"/>
</dbReference>
<dbReference type="GO" id="GO:0006362">
    <property type="term" value="P:transcription elongation by RNA polymerase I"/>
    <property type="evidence" value="ECO:0007669"/>
    <property type="project" value="TreeGrafter"/>
</dbReference>
<dbReference type="InterPro" id="IPR014381">
    <property type="entry name" value="Arch_Rpo5/euc_Rpb5"/>
</dbReference>
<accession>A0A6P8YNF6</accession>
<evidence type="ECO:0000256" key="1">
    <source>
        <dbReference type="ARBA" id="ARBA00004123"/>
    </source>
</evidence>
<dbReference type="HAMAP" id="MF_00025">
    <property type="entry name" value="RNApol_Rpo5_RPB5"/>
    <property type="match status" value="1"/>
</dbReference>
<proteinExistence type="inferred from homology"/>
<dbReference type="AlphaFoldDB" id="A0A6P8YNF6"/>
<evidence type="ECO:0000259" key="10">
    <source>
        <dbReference type="Pfam" id="PF01191"/>
    </source>
</evidence>
<dbReference type="PANTHER" id="PTHR10535">
    <property type="entry name" value="DNA-DIRECTED RNA POLYMERASES I, II, AND III SUBUNIT RPABC1"/>
    <property type="match status" value="1"/>
</dbReference>
<dbReference type="Gene3D" id="3.40.1340.10">
    <property type="entry name" value="RNA polymerase, Rpb5, N-terminal domain"/>
    <property type="match status" value="1"/>
</dbReference>
<evidence type="ECO:0000256" key="5">
    <source>
        <dbReference type="ARBA" id="ARBA00023242"/>
    </source>
</evidence>
<keyword evidence="12" id="KW-1185">Reference proteome</keyword>
<sequence>MSSGLEIKQLWRVKKTIMQLCHDRGYLVTQDELDETLDEFKEMYKLNRSVADQPLRNKLRMLFTHSTTDEKLFVFFSEEKVLRKPNIVGYVQEMQKEQVGKALLIVQDTLTPVAKKAVVDFNPTYSLEVFLEKELLVNIMDHELVPKHIVLSPQEKEDLFEKYKLNENLLMRMQAFDPVAKYYGLRRGQVVKIIRKSETAGRYVSYRLVC</sequence>
<evidence type="ECO:0000256" key="9">
    <source>
        <dbReference type="ARBA" id="ARBA00064429"/>
    </source>
</evidence>
<dbReference type="PANTHER" id="PTHR10535:SF0">
    <property type="entry name" value="DNA-DIRECTED RNA POLYMERASES I, II, AND III SUBUNIT RPABC1"/>
    <property type="match status" value="1"/>
</dbReference>
<dbReference type="GO" id="GO:0042797">
    <property type="term" value="P:tRNA transcription by RNA polymerase III"/>
    <property type="evidence" value="ECO:0007669"/>
    <property type="project" value="TreeGrafter"/>
</dbReference>
<keyword evidence="4" id="KW-0804">Transcription</keyword>
<feature type="domain" description="RNA polymerase subunit H/Rpb5 C-terminal" evidence="10">
    <location>
        <begin position="137"/>
        <end position="209"/>
    </location>
</feature>
<dbReference type="RefSeq" id="XP_034235597.1">
    <property type="nucleotide sequence ID" value="XM_034379706.1"/>
</dbReference>
<dbReference type="InterPro" id="IPR005571">
    <property type="entry name" value="RNA_pol_Rpb5_N"/>
</dbReference>
<dbReference type="Gene3D" id="3.90.940.20">
    <property type="entry name" value="RPB5-like RNA polymerase subunit"/>
    <property type="match status" value="1"/>
</dbReference>
<protein>
    <recommendedName>
        <fullName evidence="2">DNA-directed RNA polymerases I, II, and III subunit RPABC1</fullName>
    </recommendedName>
    <alternativeName>
        <fullName evidence="7">RPB5 homolog</fullName>
    </alternativeName>
</protein>
<organism evidence="13">
    <name type="scientific">Thrips palmi</name>
    <name type="common">Melon thrips</name>
    <dbReference type="NCBI Taxonomy" id="161013"/>
    <lineage>
        <taxon>Eukaryota</taxon>
        <taxon>Metazoa</taxon>
        <taxon>Ecdysozoa</taxon>
        <taxon>Arthropoda</taxon>
        <taxon>Hexapoda</taxon>
        <taxon>Insecta</taxon>
        <taxon>Pterygota</taxon>
        <taxon>Neoptera</taxon>
        <taxon>Paraneoptera</taxon>
        <taxon>Thysanoptera</taxon>
        <taxon>Terebrantia</taxon>
        <taxon>Thripoidea</taxon>
        <taxon>Thripidae</taxon>
        <taxon>Thrips</taxon>
    </lineage>
</organism>
<evidence type="ECO:0000256" key="3">
    <source>
        <dbReference type="ARBA" id="ARBA00022478"/>
    </source>
</evidence>
<dbReference type="InterPro" id="IPR000783">
    <property type="entry name" value="RNA_pol_subH/Rpb5_C"/>
</dbReference>
<dbReference type="SUPFAM" id="SSF55287">
    <property type="entry name" value="RPB5-like RNA polymerase subunit"/>
    <property type="match status" value="1"/>
</dbReference>
<evidence type="ECO:0000259" key="11">
    <source>
        <dbReference type="Pfam" id="PF03871"/>
    </source>
</evidence>
<dbReference type="InterPro" id="IPR036710">
    <property type="entry name" value="RNA_pol_Rpb5_N_sf"/>
</dbReference>
<dbReference type="InterPro" id="IPR035913">
    <property type="entry name" value="RPB5-like_sf"/>
</dbReference>
<comment type="subcellular location">
    <subcellularLocation>
        <location evidence="1">Nucleus</location>
    </subcellularLocation>
</comment>
<dbReference type="KEGG" id="tpal:117641987"/>